<comment type="caution">
    <text evidence="2">The sequence shown here is derived from an EMBL/GenBank/DDBJ whole genome shotgun (WGS) entry which is preliminary data.</text>
</comment>
<keyword evidence="1" id="KW-0175">Coiled coil</keyword>
<protein>
    <submittedName>
        <fullName evidence="2">Uncharacterized protein</fullName>
    </submittedName>
</protein>
<accession>A0A2H5Y576</accession>
<name>A0A2H5Y576_9CHLR</name>
<evidence type="ECO:0000313" key="2">
    <source>
        <dbReference type="EMBL" id="GBD08584.1"/>
    </source>
</evidence>
<feature type="coiled-coil region" evidence="1">
    <location>
        <begin position="479"/>
        <end position="513"/>
    </location>
</feature>
<dbReference type="Proteomes" id="UP000236642">
    <property type="component" value="Unassembled WGS sequence"/>
</dbReference>
<organism evidence="2 3">
    <name type="scientific">Candidatus Thermoflexus japonica</name>
    <dbReference type="NCBI Taxonomy" id="2035417"/>
    <lineage>
        <taxon>Bacteria</taxon>
        <taxon>Bacillati</taxon>
        <taxon>Chloroflexota</taxon>
        <taxon>Thermoflexia</taxon>
        <taxon>Thermoflexales</taxon>
        <taxon>Thermoflexaceae</taxon>
        <taxon>Thermoflexus</taxon>
    </lineage>
</organism>
<proteinExistence type="predicted"/>
<reference evidence="3" key="1">
    <citation type="submission" date="2017-09" db="EMBL/GenBank/DDBJ databases">
        <title>Metaegenomics of thermophilic ammonia-oxidizing enrichment culture.</title>
        <authorList>
            <person name="Kato S."/>
            <person name="Suzuki K."/>
        </authorList>
    </citation>
    <scope>NUCLEOTIDE SEQUENCE [LARGE SCALE GENOMIC DNA]</scope>
</reference>
<evidence type="ECO:0000313" key="3">
    <source>
        <dbReference type="Proteomes" id="UP000236642"/>
    </source>
</evidence>
<gene>
    <name evidence="2" type="ORF">HRbin22_00825</name>
</gene>
<sequence length="564" mass="64126">MEFQRVMLLYTLPLYWDPRPVFHADRLREFLRYLLDPSKEGRAWLGIRSAGSSRSLTWHTGDDALRWVDTTYQQVWRPRSEEIAAHGRGFAEQAFHIFVEHKAEIFIDALRFGACMSKLPSTALAEVMGAEAIQEAISLVFGDIGSADFYIGFSVDWSFTGGSLLWTPQLRISNFWPVSQRLAPPPPEGVSEPLPMSASEAAHMLEDAFWKKIETYFREIRFYFDLGSAYVGLEHQKWGAPIFYYAEPVEMPDRPEELLEAAAEDLELLARKTMGVEDLQSEGISAGLLASNLLTFRYELVGEKMVTPLYLIIPWGRGLRDRWGEEVEREAALTADKLSFLEFSAGFKSYDILTDLAIPEEFLALWGGSLDDAPELLAMLQDQIAFAPRLGRKRTIAFRMVRHLRAGLARLEAEIMRSTDQVLRTERKWKAAVESMELSARRAFSPRPLEGLRGLLDGLQGSFPYRLSGTKARLAAERAQQIRISLDNLKRTLEELLEEEGREEREREERNQRVLGYALAALAAVTAFPLLIGQMDWAELKETMERWPGFFAGLASLLRLFSPS</sequence>
<dbReference type="AlphaFoldDB" id="A0A2H5Y576"/>
<feature type="coiled-coil region" evidence="1">
    <location>
        <begin position="401"/>
        <end position="428"/>
    </location>
</feature>
<evidence type="ECO:0000256" key="1">
    <source>
        <dbReference type="SAM" id="Coils"/>
    </source>
</evidence>
<dbReference type="EMBL" id="BEHY01000013">
    <property type="protein sequence ID" value="GBD08584.1"/>
    <property type="molecule type" value="Genomic_DNA"/>
</dbReference>